<name>A0A137NXP2_CONC2</name>
<dbReference type="InterPro" id="IPR032675">
    <property type="entry name" value="LRR_dom_sf"/>
</dbReference>
<reference evidence="1 2" key="1">
    <citation type="journal article" date="2015" name="Genome Biol. Evol.">
        <title>Phylogenomic analyses indicate that early fungi evolved digesting cell walls of algal ancestors of land plants.</title>
        <authorList>
            <person name="Chang Y."/>
            <person name="Wang S."/>
            <person name="Sekimoto S."/>
            <person name="Aerts A.L."/>
            <person name="Choi C."/>
            <person name="Clum A."/>
            <person name="LaButti K.M."/>
            <person name="Lindquist E.A."/>
            <person name="Yee Ngan C."/>
            <person name="Ohm R.A."/>
            <person name="Salamov A.A."/>
            <person name="Grigoriev I.V."/>
            <person name="Spatafora J.W."/>
            <person name="Berbee M.L."/>
        </authorList>
    </citation>
    <scope>NUCLEOTIDE SEQUENCE [LARGE SCALE GENOMIC DNA]</scope>
    <source>
        <strain evidence="1 2">NRRL 28638</strain>
    </source>
</reference>
<organism evidence="1 2">
    <name type="scientific">Conidiobolus coronatus (strain ATCC 28846 / CBS 209.66 / NRRL 28638)</name>
    <name type="common">Delacroixia coronata</name>
    <dbReference type="NCBI Taxonomy" id="796925"/>
    <lineage>
        <taxon>Eukaryota</taxon>
        <taxon>Fungi</taxon>
        <taxon>Fungi incertae sedis</taxon>
        <taxon>Zoopagomycota</taxon>
        <taxon>Entomophthoromycotina</taxon>
        <taxon>Entomophthoromycetes</taxon>
        <taxon>Entomophthorales</taxon>
        <taxon>Ancylistaceae</taxon>
        <taxon>Conidiobolus</taxon>
    </lineage>
</organism>
<dbReference type="SUPFAM" id="SSF52058">
    <property type="entry name" value="L domain-like"/>
    <property type="match status" value="1"/>
</dbReference>
<evidence type="ECO:0000313" key="2">
    <source>
        <dbReference type="Proteomes" id="UP000070444"/>
    </source>
</evidence>
<gene>
    <name evidence="1" type="ORF">CONCODRAFT_86955</name>
</gene>
<evidence type="ECO:0008006" key="3">
    <source>
        <dbReference type="Google" id="ProtNLM"/>
    </source>
</evidence>
<proteinExistence type="predicted"/>
<dbReference type="Gene3D" id="3.80.10.10">
    <property type="entry name" value="Ribonuclease Inhibitor"/>
    <property type="match status" value="1"/>
</dbReference>
<protein>
    <recommendedName>
        <fullName evidence="3">RNI-like protein</fullName>
    </recommendedName>
</protein>
<accession>A0A137NXP2</accession>
<sequence>MLQVVKFNNKNAFRNTKWELIFIFNDFQQYLYFRQLCNISLLNKYLREKLKIKIFNSIKLSHFFLRQFPNYFNNTNENELNDESVDTNNTIITRSSKINLFIDELIKKFDSFLPICKSLEFLGLGIAGYYIIPKVCYFNHLTHLRLFDCLMGLKCFIRLMEKLENLQFLDLYELNFIKFQDDEVTEGDIIIPKPLKGIGLTHMHVFTASCISDPYEVLNNYDSDILEVAHIPPQHLSNLSKLELSSAIDNLNLILDFLSLNPQLSEIIIPISNFSIEIIKMLSESGNVKHLKIDFIGYEIHYPNDVTLPKLSSLSSLKILYISERDYCTILKLLEAFPNLAKLIITLKHYSADFIVSVLRKLNNLKYLKLAVYNLLSDEFNFNVFSNIRVLKVNIVDNMKVLYKLPVQPCKLKSIRIASNPRYLENMNYMLEDDDVVNNWNIKLLGQSIKCRAKKT</sequence>
<dbReference type="Proteomes" id="UP000070444">
    <property type="component" value="Unassembled WGS sequence"/>
</dbReference>
<dbReference type="AlphaFoldDB" id="A0A137NXP2"/>
<keyword evidence="2" id="KW-1185">Reference proteome</keyword>
<dbReference type="EMBL" id="KQ964636">
    <property type="protein sequence ID" value="KXN67434.1"/>
    <property type="molecule type" value="Genomic_DNA"/>
</dbReference>
<evidence type="ECO:0000313" key="1">
    <source>
        <dbReference type="EMBL" id="KXN67434.1"/>
    </source>
</evidence>